<dbReference type="RefSeq" id="WP_009206846.1">
    <property type="nucleotide sequence ID" value="NC_022357.1"/>
</dbReference>
<dbReference type="Gene3D" id="3.30.300.30">
    <property type="match status" value="1"/>
</dbReference>
<dbReference type="SUPFAM" id="SSF56801">
    <property type="entry name" value="Acetyl-CoA synthetase-like"/>
    <property type="match status" value="1"/>
</dbReference>
<reference evidence="5 6" key="1">
    <citation type="journal article" date="2012" name="Appl. Environ. Microbiol.">
        <title>Draft genome sequence of a psychrotolerant sulfur-oxidizing bacterium, Sulfuricella denitrificans skB26, and proteomic insights into cold adaptation.</title>
        <authorList>
            <person name="Watanabe T."/>
            <person name="Kojima H."/>
            <person name="Fukui M."/>
        </authorList>
    </citation>
    <scope>NUCLEOTIDE SEQUENCE [LARGE SCALE GENOMIC DNA]</scope>
    <source>
        <strain evidence="6">skB26</strain>
    </source>
</reference>
<dbReference type="eggNOG" id="COG0318">
    <property type="taxonomic scope" value="Bacteria"/>
</dbReference>
<keyword evidence="2 5" id="KW-0436">Ligase</keyword>
<comment type="similarity">
    <text evidence="1">Belongs to the ATP-dependent AMP-binding enzyme family.</text>
</comment>
<dbReference type="Proteomes" id="UP000015559">
    <property type="component" value="Chromosome"/>
</dbReference>
<sequence length="441" mass="46906">MNLLASWVNRVAATRTDTAALILPNETLSYSQLLDRAHALAQQLECTRKTVLAFQTASMTEVALSAHAASQLGRAIFPLNPAFSPQRRDALLQVASGPVADGVELFIATSGTQGEPKAVMLGGANLQAGVVASRIRLPLQAGDVWLACLPLYHIGGMAILYRCAEAGAAVMVHEGFDPQRVWDDLEKYCVTHISLVPAMLARLLDEGRDSPPPALKVALIGGGPLSAALALRARDAGWPVCASYGMSETGSQVATLCDMLQGWVPGQVGSPLPGFEVDVVGEDGQPTSGIGRIRIRGAAVMVGYANPQRKMGLGLDQGWFTSGDLGSLDAQGNLTVLGRHDDMLVSGGTNIHPQQVEEVLKRCQGVADAALTSVVDEVWGDLLVAVVVAEVDNEALGRWCRDELTGAMRPRCFIRLSALPRNALGKLDRQALRDLARRKLE</sequence>
<evidence type="ECO:0000256" key="1">
    <source>
        <dbReference type="ARBA" id="ARBA00006432"/>
    </source>
</evidence>
<dbReference type="PANTHER" id="PTHR43201:SF5">
    <property type="entry name" value="MEDIUM-CHAIN ACYL-COA LIGASE ACSF2, MITOCHONDRIAL"/>
    <property type="match status" value="1"/>
</dbReference>
<dbReference type="Pfam" id="PF00501">
    <property type="entry name" value="AMP-binding"/>
    <property type="match status" value="2"/>
</dbReference>
<dbReference type="GO" id="GO:0031956">
    <property type="term" value="F:medium-chain fatty acid-CoA ligase activity"/>
    <property type="evidence" value="ECO:0007669"/>
    <property type="project" value="TreeGrafter"/>
</dbReference>
<feature type="domain" description="AMP-binding enzyme C-terminal" evidence="4">
    <location>
        <begin position="355"/>
        <end position="426"/>
    </location>
</feature>
<proteinExistence type="inferred from homology"/>
<feature type="domain" description="AMP-dependent synthetase/ligase" evidence="3">
    <location>
        <begin position="10"/>
        <end position="94"/>
    </location>
</feature>
<protein>
    <submittedName>
        <fullName evidence="5">2-succinylbenzoate--CoA ligase</fullName>
    </submittedName>
</protein>
<organism evidence="5 6">
    <name type="scientific">Sulfuricella denitrificans (strain DSM 22764 / NBRC 105220 / skB26)</name>
    <dbReference type="NCBI Taxonomy" id="1163617"/>
    <lineage>
        <taxon>Bacteria</taxon>
        <taxon>Pseudomonadati</taxon>
        <taxon>Pseudomonadota</taxon>
        <taxon>Betaproteobacteria</taxon>
        <taxon>Nitrosomonadales</taxon>
        <taxon>Sulfuricellaceae</taxon>
        <taxon>Sulfuricella</taxon>
    </lineage>
</organism>
<dbReference type="PANTHER" id="PTHR43201">
    <property type="entry name" value="ACYL-COA SYNTHETASE"/>
    <property type="match status" value="1"/>
</dbReference>
<dbReference type="GO" id="GO:0006631">
    <property type="term" value="P:fatty acid metabolic process"/>
    <property type="evidence" value="ECO:0007669"/>
    <property type="project" value="TreeGrafter"/>
</dbReference>
<dbReference type="STRING" id="1163617.SCD_n00360"/>
<evidence type="ECO:0000256" key="2">
    <source>
        <dbReference type="ARBA" id="ARBA00022598"/>
    </source>
</evidence>
<dbReference type="HOGENOM" id="CLU_000022_59_0_4"/>
<evidence type="ECO:0000313" key="6">
    <source>
        <dbReference type="Proteomes" id="UP000015559"/>
    </source>
</evidence>
<accession>S6AI60</accession>
<gene>
    <name evidence="5" type="ORF">SCD_n00360</name>
</gene>
<dbReference type="InterPro" id="IPR000873">
    <property type="entry name" value="AMP-dep_synth/lig_dom"/>
</dbReference>
<dbReference type="EMBL" id="AP013066">
    <property type="protein sequence ID" value="BAN34209.1"/>
    <property type="molecule type" value="Genomic_DNA"/>
</dbReference>
<feature type="domain" description="AMP-dependent synthetase/ligase" evidence="3">
    <location>
        <begin position="105"/>
        <end position="304"/>
    </location>
</feature>
<dbReference type="InterPro" id="IPR025110">
    <property type="entry name" value="AMP-bd_C"/>
</dbReference>
<dbReference type="Gene3D" id="3.40.50.12780">
    <property type="entry name" value="N-terminal domain of ligase-like"/>
    <property type="match status" value="2"/>
</dbReference>
<dbReference type="Pfam" id="PF13193">
    <property type="entry name" value="AMP-binding_C"/>
    <property type="match status" value="1"/>
</dbReference>
<evidence type="ECO:0000259" key="3">
    <source>
        <dbReference type="Pfam" id="PF00501"/>
    </source>
</evidence>
<name>S6AI60_SULDS</name>
<dbReference type="KEGG" id="sdr:SCD_n00360"/>
<dbReference type="OrthoDB" id="9766486at2"/>
<dbReference type="AlphaFoldDB" id="S6AI60"/>
<dbReference type="InterPro" id="IPR045851">
    <property type="entry name" value="AMP-bd_C_sf"/>
</dbReference>
<evidence type="ECO:0000313" key="5">
    <source>
        <dbReference type="EMBL" id="BAN34209.1"/>
    </source>
</evidence>
<dbReference type="InterPro" id="IPR042099">
    <property type="entry name" value="ANL_N_sf"/>
</dbReference>
<keyword evidence="6" id="KW-1185">Reference proteome</keyword>
<evidence type="ECO:0000259" key="4">
    <source>
        <dbReference type="Pfam" id="PF13193"/>
    </source>
</evidence>